<organism evidence="8 9">
    <name type="scientific">Mycena venus</name>
    <dbReference type="NCBI Taxonomy" id="2733690"/>
    <lineage>
        <taxon>Eukaryota</taxon>
        <taxon>Fungi</taxon>
        <taxon>Dikarya</taxon>
        <taxon>Basidiomycota</taxon>
        <taxon>Agaricomycotina</taxon>
        <taxon>Agaricomycetes</taxon>
        <taxon>Agaricomycetidae</taxon>
        <taxon>Agaricales</taxon>
        <taxon>Marasmiineae</taxon>
        <taxon>Mycenaceae</taxon>
        <taxon>Mycena</taxon>
    </lineage>
</organism>
<feature type="region of interest" description="Disordered" evidence="6">
    <location>
        <begin position="1"/>
        <end position="121"/>
    </location>
</feature>
<dbReference type="InterPro" id="IPR036236">
    <property type="entry name" value="Znf_C2H2_sf"/>
</dbReference>
<dbReference type="PROSITE" id="PS00028">
    <property type="entry name" value="ZINC_FINGER_C2H2_1"/>
    <property type="match status" value="2"/>
</dbReference>
<evidence type="ECO:0000256" key="1">
    <source>
        <dbReference type="ARBA" id="ARBA00022723"/>
    </source>
</evidence>
<dbReference type="GO" id="GO:0005634">
    <property type="term" value="C:nucleus"/>
    <property type="evidence" value="ECO:0007669"/>
    <property type="project" value="UniProtKB-ARBA"/>
</dbReference>
<dbReference type="Proteomes" id="UP000620124">
    <property type="component" value="Unassembled WGS sequence"/>
</dbReference>
<dbReference type="GO" id="GO:0000981">
    <property type="term" value="F:DNA-binding transcription factor activity, RNA polymerase II-specific"/>
    <property type="evidence" value="ECO:0007669"/>
    <property type="project" value="TreeGrafter"/>
</dbReference>
<name>A0A8H6YI37_9AGAR</name>
<feature type="region of interest" description="Disordered" evidence="6">
    <location>
        <begin position="171"/>
        <end position="213"/>
    </location>
</feature>
<dbReference type="EMBL" id="JACAZI010000005">
    <property type="protein sequence ID" value="KAF7360188.1"/>
    <property type="molecule type" value="Genomic_DNA"/>
</dbReference>
<evidence type="ECO:0000256" key="6">
    <source>
        <dbReference type="SAM" id="MobiDB-lite"/>
    </source>
</evidence>
<keyword evidence="2" id="KW-0677">Repeat</keyword>
<accession>A0A8H6YI37</accession>
<dbReference type="PANTHER" id="PTHR19818">
    <property type="entry name" value="ZINC FINGER PROTEIN ZIC AND GLI"/>
    <property type="match status" value="1"/>
</dbReference>
<evidence type="ECO:0000256" key="5">
    <source>
        <dbReference type="PROSITE-ProRule" id="PRU00042"/>
    </source>
</evidence>
<dbReference type="GO" id="GO:0000978">
    <property type="term" value="F:RNA polymerase II cis-regulatory region sequence-specific DNA binding"/>
    <property type="evidence" value="ECO:0007669"/>
    <property type="project" value="TreeGrafter"/>
</dbReference>
<evidence type="ECO:0000313" key="9">
    <source>
        <dbReference type="Proteomes" id="UP000620124"/>
    </source>
</evidence>
<evidence type="ECO:0000313" key="8">
    <source>
        <dbReference type="EMBL" id="KAF7360188.1"/>
    </source>
</evidence>
<reference evidence="8" key="1">
    <citation type="submission" date="2020-05" db="EMBL/GenBank/DDBJ databases">
        <title>Mycena genomes resolve the evolution of fungal bioluminescence.</title>
        <authorList>
            <person name="Tsai I.J."/>
        </authorList>
    </citation>
    <scope>NUCLEOTIDE SEQUENCE</scope>
    <source>
        <strain evidence="8">CCC161011</strain>
    </source>
</reference>
<evidence type="ECO:0000256" key="4">
    <source>
        <dbReference type="ARBA" id="ARBA00022833"/>
    </source>
</evidence>
<evidence type="ECO:0000256" key="2">
    <source>
        <dbReference type="ARBA" id="ARBA00022737"/>
    </source>
</evidence>
<feature type="compositionally biased region" description="Low complexity" evidence="6">
    <location>
        <begin position="93"/>
        <end position="116"/>
    </location>
</feature>
<dbReference type="PROSITE" id="PS50157">
    <property type="entry name" value="ZINC_FINGER_C2H2_2"/>
    <property type="match status" value="2"/>
</dbReference>
<comment type="caution">
    <text evidence="8">The sequence shown here is derived from an EMBL/GenBank/DDBJ whole genome shotgun (WGS) entry which is preliminary data.</text>
</comment>
<dbReference type="InterPro" id="IPR013087">
    <property type="entry name" value="Znf_C2H2_type"/>
</dbReference>
<dbReference type="AlphaFoldDB" id="A0A8H6YI37"/>
<dbReference type="InterPro" id="IPR050329">
    <property type="entry name" value="GLI_C2H2-zinc-finger"/>
</dbReference>
<dbReference type="GO" id="GO:0008270">
    <property type="term" value="F:zinc ion binding"/>
    <property type="evidence" value="ECO:0007669"/>
    <property type="project" value="UniProtKB-KW"/>
</dbReference>
<dbReference type="SMART" id="SM00355">
    <property type="entry name" value="ZnF_C2H2"/>
    <property type="match status" value="2"/>
</dbReference>
<feature type="compositionally biased region" description="Basic and acidic residues" evidence="6">
    <location>
        <begin position="1"/>
        <end position="16"/>
    </location>
</feature>
<dbReference type="Gene3D" id="3.30.160.60">
    <property type="entry name" value="Classic Zinc Finger"/>
    <property type="match status" value="2"/>
</dbReference>
<dbReference type="OrthoDB" id="6077919at2759"/>
<feature type="compositionally biased region" description="Pro residues" evidence="6">
    <location>
        <begin position="81"/>
        <end position="92"/>
    </location>
</feature>
<feature type="domain" description="C2H2-type" evidence="7">
    <location>
        <begin position="216"/>
        <end position="243"/>
    </location>
</feature>
<protein>
    <recommendedName>
        <fullName evidence="7">C2H2-type domain-containing protein</fullName>
    </recommendedName>
</protein>
<evidence type="ECO:0000256" key="3">
    <source>
        <dbReference type="ARBA" id="ARBA00022771"/>
    </source>
</evidence>
<keyword evidence="9" id="KW-1185">Reference proteome</keyword>
<keyword evidence="1" id="KW-0479">Metal-binding</keyword>
<feature type="compositionally biased region" description="Polar residues" evidence="6">
    <location>
        <begin position="22"/>
        <end position="46"/>
    </location>
</feature>
<proteinExistence type="predicted"/>
<feature type="compositionally biased region" description="Low complexity" evidence="6">
    <location>
        <begin position="175"/>
        <end position="190"/>
    </location>
</feature>
<keyword evidence="3 5" id="KW-0863">Zinc-finger</keyword>
<dbReference type="PANTHER" id="PTHR19818:SF139">
    <property type="entry name" value="PAIR-RULE PROTEIN ODD-PAIRED"/>
    <property type="match status" value="1"/>
</dbReference>
<dbReference type="SUPFAM" id="SSF57667">
    <property type="entry name" value="beta-beta-alpha zinc fingers"/>
    <property type="match status" value="1"/>
</dbReference>
<sequence>MFSHLNHETMHQHHYPEAPADSSHSQSLEPYPSISVSYPESSQQTRLHYDQFQFRQPREPSPRKTYLRRYTLPSGSQYSSPPIPSDRPPPSLRLPSPQSFSGHTIDSSSATQSSSSPHTGGVNYRGLSLSLSDTEDDLGYDFPYHQDFIPIVPSAPETSSNFPVRRELDLSYDQSSGSTPESTSELSPSPRISIETIPSHIERREGRRRKGPDKMHRCEICFKEFPRPSALKTHMSVHNNARPYACGFPDCPKTFSVRSNARRHYRTHGEKLPPRTSPLPSQVGFQFAELIDVPPPAAAAAALAEPGTFSRPVGAEQ</sequence>
<feature type="domain" description="C2H2-type" evidence="7">
    <location>
        <begin position="244"/>
        <end position="273"/>
    </location>
</feature>
<evidence type="ECO:0000259" key="7">
    <source>
        <dbReference type="PROSITE" id="PS50157"/>
    </source>
</evidence>
<gene>
    <name evidence="8" type="ORF">MVEN_00747500</name>
</gene>
<keyword evidence="4" id="KW-0862">Zinc</keyword>
<dbReference type="GO" id="GO:0045944">
    <property type="term" value="P:positive regulation of transcription by RNA polymerase II"/>
    <property type="evidence" value="ECO:0007669"/>
    <property type="project" value="UniProtKB-ARBA"/>
</dbReference>
<dbReference type="Pfam" id="PF00096">
    <property type="entry name" value="zf-C2H2"/>
    <property type="match status" value="2"/>
</dbReference>